<dbReference type="GO" id="GO:0016787">
    <property type="term" value="F:hydrolase activity"/>
    <property type="evidence" value="ECO:0007669"/>
    <property type="project" value="UniProtKB-KW"/>
</dbReference>
<dbReference type="InterPro" id="IPR000073">
    <property type="entry name" value="AB_hydrolase_1"/>
</dbReference>
<proteinExistence type="predicted"/>
<dbReference type="PRINTS" id="PR00111">
    <property type="entry name" value="ABHYDROLASE"/>
</dbReference>
<sequence>MFDDQVGPLAGAGYRVLTWDIRGHGRSRPIGRVPMGVADMADDLVALLDHLDVRGPVCVGGQSLGGVIAQELVYRAPERVAVLVIIGSTCITLPIPRWEQWALRSSLWWFRFWPWDHLKHVIATTTADRPPVRAYARDAVDAIPKADFLQIWRGVTRSLRPEPGYRIEVPLLLTHGALDRTGDIVRTAPAWAARDPYCRHVVIPLAGHNANQDNPEFFNRVLLDFLAEHYPAA</sequence>
<dbReference type="PANTHER" id="PTHR43798">
    <property type="entry name" value="MONOACYLGLYCEROL LIPASE"/>
    <property type="match status" value="1"/>
</dbReference>
<evidence type="ECO:0000313" key="4">
    <source>
        <dbReference type="Proteomes" id="UP000265962"/>
    </source>
</evidence>
<dbReference type="Pfam" id="PF12146">
    <property type="entry name" value="Hydrolase_4"/>
    <property type="match status" value="1"/>
</dbReference>
<protein>
    <submittedName>
        <fullName evidence="3">Alpha/beta hydrolase fold signature</fullName>
    </submittedName>
</protein>
<dbReference type="Proteomes" id="UP000265962">
    <property type="component" value="Unassembled WGS sequence"/>
</dbReference>
<name>A0A375I121_9ACTN</name>
<dbReference type="EMBL" id="OMOH01000005">
    <property type="protein sequence ID" value="SPF68494.1"/>
    <property type="molecule type" value="Genomic_DNA"/>
</dbReference>
<dbReference type="InterPro" id="IPR050266">
    <property type="entry name" value="AB_hydrolase_sf"/>
</dbReference>
<evidence type="ECO:0000259" key="2">
    <source>
        <dbReference type="Pfam" id="PF12146"/>
    </source>
</evidence>
<organism evidence="3 4">
    <name type="scientific">Propionibacterium ruminifibrarum</name>
    <dbReference type="NCBI Taxonomy" id="1962131"/>
    <lineage>
        <taxon>Bacteria</taxon>
        <taxon>Bacillati</taxon>
        <taxon>Actinomycetota</taxon>
        <taxon>Actinomycetes</taxon>
        <taxon>Propionibacteriales</taxon>
        <taxon>Propionibacteriaceae</taxon>
        <taxon>Propionibacterium</taxon>
    </lineage>
</organism>
<dbReference type="GO" id="GO:0016020">
    <property type="term" value="C:membrane"/>
    <property type="evidence" value="ECO:0007669"/>
    <property type="project" value="TreeGrafter"/>
</dbReference>
<evidence type="ECO:0000313" key="3">
    <source>
        <dbReference type="EMBL" id="SPF68494.1"/>
    </source>
</evidence>
<accession>A0A375I121</accession>
<feature type="domain" description="Serine aminopeptidase S33" evidence="2">
    <location>
        <begin position="4"/>
        <end position="183"/>
    </location>
</feature>
<evidence type="ECO:0000256" key="1">
    <source>
        <dbReference type="ARBA" id="ARBA00022801"/>
    </source>
</evidence>
<dbReference type="InterPro" id="IPR022742">
    <property type="entry name" value="Hydrolase_4"/>
</dbReference>
<dbReference type="SUPFAM" id="SSF53474">
    <property type="entry name" value="alpha/beta-Hydrolases"/>
    <property type="match status" value="1"/>
</dbReference>
<reference evidence="4" key="1">
    <citation type="submission" date="2018-02" db="EMBL/GenBank/DDBJ databases">
        <authorList>
            <person name="Hornung B."/>
        </authorList>
    </citation>
    <scope>NUCLEOTIDE SEQUENCE [LARGE SCALE GENOMIC DNA]</scope>
</reference>
<keyword evidence="1 3" id="KW-0378">Hydrolase</keyword>
<dbReference type="InterPro" id="IPR029058">
    <property type="entry name" value="AB_hydrolase_fold"/>
</dbReference>
<dbReference type="PANTHER" id="PTHR43798:SF31">
    <property type="entry name" value="AB HYDROLASE SUPERFAMILY PROTEIN YCLE"/>
    <property type="match status" value="1"/>
</dbReference>
<gene>
    <name evidence="3" type="ORF">PROPJV5_1474</name>
</gene>
<keyword evidence="4" id="KW-1185">Reference proteome</keyword>
<dbReference type="Gene3D" id="3.40.50.1820">
    <property type="entry name" value="alpha/beta hydrolase"/>
    <property type="match status" value="1"/>
</dbReference>
<dbReference type="AlphaFoldDB" id="A0A375I121"/>